<dbReference type="OrthoDB" id="3517624at2"/>
<reference evidence="2 3" key="1">
    <citation type="submission" date="2019-10" db="EMBL/GenBank/DDBJ databases">
        <title>Whole genome shotgun sequence of Acrocarpospora macrocephala NBRC 16266.</title>
        <authorList>
            <person name="Ichikawa N."/>
            <person name="Kimura A."/>
            <person name="Kitahashi Y."/>
            <person name="Komaki H."/>
            <person name="Oguchi A."/>
        </authorList>
    </citation>
    <scope>NUCLEOTIDE SEQUENCE [LARGE SCALE GENOMIC DNA]</scope>
    <source>
        <strain evidence="2 3">NBRC 16266</strain>
    </source>
</reference>
<dbReference type="Gene3D" id="1.25.10.10">
    <property type="entry name" value="Leucine-rich Repeat Variant"/>
    <property type="match status" value="1"/>
</dbReference>
<dbReference type="InterPro" id="IPR016024">
    <property type="entry name" value="ARM-type_fold"/>
</dbReference>
<evidence type="ECO:0000313" key="2">
    <source>
        <dbReference type="EMBL" id="GES08860.1"/>
    </source>
</evidence>
<dbReference type="Proteomes" id="UP000331127">
    <property type="component" value="Unassembled WGS sequence"/>
</dbReference>
<proteinExistence type="predicted"/>
<dbReference type="InterPro" id="IPR027417">
    <property type="entry name" value="P-loop_NTPase"/>
</dbReference>
<name>A0A5M3WKE9_9ACTN</name>
<sequence length="730" mass="80954">MNEIDPPPKEPDSDEPGSDKPDSDEPPRLQAEKGEPARPHEQLAEEIRERLLRLEGLSRLYPESVGAAAFGDGTAIKNQFNVPQGGRIYHADGDITIGSPGYEQRPEPIPLTEDELARLDPEYLVVTETLTTLAEAMQPGRVHGLAGPLGSGRTTLALAALARFGTRPRVVTLPGVTDPRRLRLADVKTETGYLIDASDADWTRSKNQAVFQHLTHLATQAKSAFVVLLSERAHLTPDQRSTYVVSHVPPHAIRVFERCLAYGLRDQSRFEADRQARRLAEHQRIREELDSDTRPREAYALAMSVLNRLRQGRDLDEVINEVCDERPSRLRERAQSLLAPGPAASATQAKESIYRRSFVLALAVLDGKSMVTITSAALRLAEKVDVEREGAPSAESTWSPFDETLSGWLEYAHAEDDHQDEGTERRIRLRVPALIPMILDVAWHNHPTLREPLTDWLSDLTEDEDTQVRIAAAQAIGKLAGYDYTAIDEEFIQPWVRAYRVAGHRLAAWALEAAAQEARFAPRVRKRLQVWARGTLPQRSVAVRAYATSLGLLDIGDTLSGLRGIAATARADLRTEAARAMAELSLGGAHREIVRELADWARAGNTGLRTAAVEAMLRLAVATRDHEPHRPLLLGMLVEGEARVRAEIAQLWRNALADQGGRAWPAFSAWARHADTDPGLAPLLGDFVAGLGADPRLRRALRFYLSWWRDRVISTATANTFLAYLDRRSP</sequence>
<feature type="region of interest" description="Disordered" evidence="1">
    <location>
        <begin position="1"/>
        <end position="43"/>
    </location>
</feature>
<dbReference type="SUPFAM" id="SSF52540">
    <property type="entry name" value="P-loop containing nucleoside triphosphate hydrolases"/>
    <property type="match status" value="2"/>
</dbReference>
<dbReference type="RefSeq" id="WP_155354448.1">
    <property type="nucleotide sequence ID" value="NZ_BAAAHL010000060.1"/>
</dbReference>
<protein>
    <submittedName>
        <fullName evidence="2">Uncharacterized protein</fullName>
    </submittedName>
</protein>
<gene>
    <name evidence="2" type="ORF">Amac_024560</name>
</gene>
<keyword evidence="3" id="KW-1185">Reference proteome</keyword>
<dbReference type="SUPFAM" id="SSF48371">
    <property type="entry name" value="ARM repeat"/>
    <property type="match status" value="1"/>
</dbReference>
<evidence type="ECO:0000313" key="3">
    <source>
        <dbReference type="Proteomes" id="UP000331127"/>
    </source>
</evidence>
<dbReference type="AlphaFoldDB" id="A0A5M3WKE9"/>
<accession>A0A5M3WKE9</accession>
<comment type="caution">
    <text evidence="2">The sequence shown here is derived from an EMBL/GenBank/DDBJ whole genome shotgun (WGS) entry which is preliminary data.</text>
</comment>
<dbReference type="EMBL" id="BLAE01000012">
    <property type="protein sequence ID" value="GES08860.1"/>
    <property type="molecule type" value="Genomic_DNA"/>
</dbReference>
<dbReference type="InterPro" id="IPR011989">
    <property type="entry name" value="ARM-like"/>
</dbReference>
<evidence type="ECO:0000256" key="1">
    <source>
        <dbReference type="SAM" id="MobiDB-lite"/>
    </source>
</evidence>
<organism evidence="2 3">
    <name type="scientific">Acrocarpospora macrocephala</name>
    <dbReference type="NCBI Taxonomy" id="150177"/>
    <lineage>
        <taxon>Bacteria</taxon>
        <taxon>Bacillati</taxon>
        <taxon>Actinomycetota</taxon>
        <taxon>Actinomycetes</taxon>
        <taxon>Streptosporangiales</taxon>
        <taxon>Streptosporangiaceae</taxon>
        <taxon>Acrocarpospora</taxon>
    </lineage>
</organism>